<accession>A0A9W9IZR9</accession>
<proteinExistence type="predicted"/>
<dbReference type="AlphaFoldDB" id="A0A9W9IZR9"/>
<dbReference type="PROSITE" id="PS50280">
    <property type="entry name" value="SET"/>
    <property type="match status" value="1"/>
</dbReference>
<dbReference type="CDD" id="cd20071">
    <property type="entry name" value="SET_SMYD"/>
    <property type="match status" value="1"/>
</dbReference>
<name>A0A9W9IZR9_9EURO</name>
<dbReference type="SUPFAM" id="SSF82199">
    <property type="entry name" value="SET domain"/>
    <property type="match status" value="1"/>
</dbReference>
<reference evidence="2" key="1">
    <citation type="submission" date="2022-11" db="EMBL/GenBank/DDBJ databases">
        <authorList>
            <person name="Petersen C."/>
        </authorList>
    </citation>
    <scope>NUCLEOTIDE SEQUENCE</scope>
    <source>
        <strain evidence="2">IBT 20477</strain>
    </source>
</reference>
<dbReference type="Proteomes" id="UP001150942">
    <property type="component" value="Unassembled WGS sequence"/>
</dbReference>
<dbReference type="OrthoDB" id="265717at2759"/>
<comment type="caution">
    <text evidence="2">The sequence shown here is derived from an EMBL/GenBank/DDBJ whole genome shotgun (WGS) entry which is preliminary data.</text>
</comment>
<dbReference type="Gene3D" id="2.170.270.10">
    <property type="entry name" value="SET domain"/>
    <property type="match status" value="1"/>
</dbReference>
<reference evidence="2" key="2">
    <citation type="journal article" date="2023" name="IMA Fungus">
        <title>Comparative genomic study of the Penicillium genus elucidates a diverse pangenome and 15 lateral gene transfer events.</title>
        <authorList>
            <person name="Petersen C."/>
            <person name="Sorensen T."/>
            <person name="Nielsen M.R."/>
            <person name="Sondergaard T.E."/>
            <person name="Sorensen J.L."/>
            <person name="Fitzpatrick D.A."/>
            <person name="Frisvad J.C."/>
            <person name="Nielsen K.L."/>
        </authorList>
    </citation>
    <scope>NUCLEOTIDE SEQUENCE</scope>
    <source>
        <strain evidence="2">IBT 20477</strain>
    </source>
</reference>
<dbReference type="Pfam" id="PF00856">
    <property type="entry name" value="SET"/>
    <property type="match status" value="1"/>
</dbReference>
<keyword evidence="3" id="KW-1185">Reference proteome</keyword>
<dbReference type="InterPro" id="IPR001214">
    <property type="entry name" value="SET_dom"/>
</dbReference>
<dbReference type="EMBL" id="JAPQKQ010000007">
    <property type="protein sequence ID" value="KAJ5187760.1"/>
    <property type="molecule type" value="Genomic_DNA"/>
</dbReference>
<feature type="domain" description="SET" evidence="1">
    <location>
        <begin position="1"/>
        <end position="144"/>
    </location>
</feature>
<dbReference type="PANTHER" id="PTHR47332">
    <property type="entry name" value="SET DOMAIN-CONTAINING PROTEIN 5"/>
    <property type="match status" value="1"/>
</dbReference>
<evidence type="ECO:0000313" key="3">
    <source>
        <dbReference type="Proteomes" id="UP001150942"/>
    </source>
</evidence>
<sequence>MKNNETEKKTRDVGVFAKANIPRDTRVISEQALLEVDLETVTLNTIVPAFEQSYLELHGYVNDLLKLAVKYEIGKSWQELLELHRKVLSIYAANAFGCAFFLGSRIDHSCVPNVNFAFNELLKEETFHVIRDIMAGEELTVMYIDGINRTQSQRQAELDKWGFQCTCPACENTAQGRQRDRKRTELFILDQELVTTCFRTEESCRRGLQIVQRMTAIQKSEGLVNRQLRISYYNAARYCLKLKEHKMALLWAEKVLDVDLCCVGEDHPEYKKVLVIAEEMRNSLRTSEPFNESSLEWFMRG</sequence>
<dbReference type="Gene3D" id="1.25.40.10">
    <property type="entry name" value="Tetratricopeptide repeat domain"/>
    <property type="match status" value="1"/>
</dbReference>
<evidence type="ECO:0000259" key="1">
    <source>
        <dbReference type="PROSITE" id="PS50280"/>
    </source>
</evidence>
<dbReference type="InterPro" id="IPR053185">
    <property type="entry name" value="SET_domain_protein"/>
</dbReference>
<protein>
    <recommendedName>
        <fullName evidence="1">SET domain-containing protein</fullName>
    </recommendedName>
</protein>
<dbReference type="PANTHER" id="PTHR47332:SF4">
    <property type="entry name" value="SET DOMAIN-CONTAINING PROTEIN 5"/>
    <property type="match status" value="1"/>
</dbReference>
<organism evidence="2 3">
    <name type="scientific">Penicillium cf. viridicatum</name>
    <dbReference type="NCBI Taxonomy" id="2972119"/>
    <lineage>
        <taxon>Eukaryota</taxon>
        <taxon>Fungi</taxon>
        <taxon>Dikarya</taxon>
        <taxon>Ascomycota</taxon>
        <taxon>Pezizomycotina</taxon>
        <taxon>Eurotiomycetes</taxon>
        <taxon>Eurotiomycetidae</taxon>
        <taxon>Eurotiales</taxon>
        <taxon>Aspergillaceae</taxon>
        <taxon>Penicillium</taxon>
    </lineage>
</organism>
<gene>
    <name evidence="2" type="ORF">N7449_010754</name>
</gene>
<dbReference type="InterPro" id="IPR011990">
    <property type="entry name" value="TPR-like_helical_dom_sf"/>
</dbReference>
<evidence type="ECO:0000313" key="2">
    <source>
        <dbReference type="EMBL" id="KAJ5187760.1"/>
    </source>
</evidence>
<dbReference type="InterPro" id="IPR046341">
    <property type="entry name" value="SET_dom_sf"/>
</dbReference>